<dbReference type="CDD" id="cd05471">
    <property type="entry name" value="pepsin_like"/>
    <property type="match status" value="1"/>
</dbReference>
<dbReference type="InterPro" id="IPR001461">
    <property type="entry name" value="Aspartic_peptidase_A1"/>
</dbReference>
<dbReference type="InterPro" id="IPR033121">
    <property type="entry name" value="PEPTIDASE_A1"/>
</dbReference>
<dbReference type="AlphaFoldDB" id="A0AAD2HN79"/>
<protein>
    <recommendedName>
        <fullName evidence="7">Peptidase A1 domain-containing protein</fullName>
    </recommendedName>
</protein>
<sequence length="474" mass="51251">ACARRTIMPLRRLKPVAAFWALIPLVSCSFSGFRIPLARVPSLSPRLTQSVPQIKLGNVQQYTYVLPVGIGNQLFNLVFDTGSSDLWVASHNCTNEDCRAVSLYDLSPTSVGTGLPFRLDYLTGQVSGQLIFDTVDLGPYSIQSQILAIADRTADLGLESTSTSGILGMGLMGSASIPDTAGQPFPVNLVSPFPEDEQYFAFHLSRQSGSDDPQASFTVSSIDTDLVSDPSRITVFPVIQTGRQYDYWKLCILHFTINGHPLSISSSRVPGAPCPMAVLDTGTTLFLGPSADVDAIYRSLNISVRKDPDVGYQIPCTFAVLIGVVLGNPAQEYIIDPADMAWNGGSDDEWCTGGIQANDNVNSGDWLLGDVFLRNAYVVHYMRPPRIGLVGLTDPVASMKAFRVERGPAPDGEADSDVMESEEEDAWNSTTAYVKRWQHRASSETALMFGVFAGGAGFVMGGLSVVGWRAWRGV</sequence>
<dbReference type="SUPFAM" id="SSF50630">
    <property type="entry name" value="Acid proteases"/>
    <property type="match status" value="1"/>
</dbReference>
<dbReference type="Gene3D" id="2.40.70.10">
    <property type="entry name" value="Acid Proteases"/>
    <property type="match status" value="2"/>
</dbReference>
<gene>
    <name evidence="8" type="ORF">MYCIT1_LOCUS29520</name>
</gene>
<feature type="domain" description="Peptidase A1" evidence="7">
    <location>
        <begin position="62"/>
        <end position="390"/>
    </location>
</feature>
<dbReference type="GO" id="GO:0006508">
    <property type="term" value="P:proteolysis"/>
    <property type="evidence" value="ECO:0007669"/>
    <property type="project" value="UniProtKB-KW"/>
</dbReference>
<feature type="transmembrane region" description="Helical" evidence="6">
    <location>
        <begin position="446"/>
        <end position="468"/>
    </location>
</feature>
<dbReference type="PROSITE" id="PS51767">
    <property type="entry name" value="PEPTIDASE_A1"/>
    <property type="match status" value="1"/>
</dbReference>
<accession>A0AAD2HN79</accession>
<keyword evidence="4" id="KW-1015">Disulfide bond</keyword>
<evidence type="ECO:0000313" key="8">
    <source>
        <dbReference type="EMBL" id="CAK5279464.1"/>
    </source>
</evidence>
<dbReference type="EMBL" id="CAVNYO010000436">
    <property type="protein sequence ID" value="CAK5279464.1"/>
    <property type="molecule type" value="Genomic_DNA"/>
</dbReference>
<dbReference type="PRINTS" id="PR00792">
    <property type="entry name" value="PEPSIN"/>
</dbReference>
<dbReference type="InterPro" id="IPR021109">
    <property type="entry name" value="Peptidase_aspartic_dom_sf"/>
</dbReference>
<feature type="disulfide bond" evidence="4">
    <location>
        <begin position="316"/>
        <end position="351"/>
    </location>
</feature>
<evidence type="ECO:0000256" key="5">
    <source>
        <dbReference type="RuleBase" id="RU000454"/>
    </source>
</evidence>
<evidence type="ECO:0000313" key="9">
    <source>
        <dbReference type="Proteomes" id="UP001295794"/>
    </source>
</evidence>
<evidence type="ECO:0000259" key="7">
    <source>
        <dbReference type="PROSITE" id="PS51767"/>
    </source>
</evidence>
<keyword evidence="6" id="KW-0472">Membrane</keyword>
<comment type="caution">
    <text evidence="8">The sequence shown here is derived from an EMBL/GenBank/DDBJ whole genome shotgun (WGS) entry which is preliminary data.</text>
</comment>
<evidence type="ECO:0000256" key="4">
    <source>
        <dbReference type="PIRSR" id="PIRSR601461-2"/>
    </source>
</evidence>
<keyword evidence="5" id="KW-0645">Protease</keyword>
<feature type="disulfide bond" evidence="4">
    <location>
        <begin position="93"/>
        <end position="98"/>
    </location>
</feature>
<keyword evidence="9" id="KW-1185">Reference proteome</keyword>
<reference evidence="8" key="1">
    <citation type="submission" date="2023-11" db="EMBL/GenBank/DDBJ databases">
        <authorList>
            <person name="De Vega J J."/>
            <person name="De Vega J J."/>
        </authorList>
    </citation>
    <scope>NUCLEOTIDE SEQUENCE</scope>
</reference>
<keyword evidence="6" id="KW-0812">Transmembrane</keyword>
<evidence type="ECO:0000256" key="6">
    <source>
        <dbReference type="SAM" id="Phobius"/>
    </source>
</evidence>
<dbReference type="Proteomes" id="UP001295794">
    <property type="component" value="Unassembled WGS sequence"/>
</dbReference>
<proteinExistence type="inferred from homology"/>
<organism evidence="8 9">
    <name type="scientific">Mycena citricolor</name>
    <dbReference type="NCBI Taxonomy" id="2018698"/>
    <lineage>
        <taxon>Eukaryota</taxon>
        <taxon>Fungi</taxon>
        <taxon>Dikarya</taxon>
        <taxon>Basidiomycota</taxon>
        <taxon>Agaricomycotina</taxon>
        <taxon>Agaricomycetes</taxon>
        <taxon>Agaricomycetidae</taxon>
        <taxon>Agaricales</taxon>
        <taxon>Marasmiineae</taxon>
        <taxon>Mycenaceae</taxon>
        <taxon>Mycena</taxon>
    </lineage>
</organism>
<dbReference type="Pfam" id="PF00026">
    <property type="entry name" value="Asp"/>
    <property type="match status" value="1"/>
</dbReference>
<keyword evidence="6" id="KW-1133">Transmembrane helix</keyword>
<dbReference type="PANTHER" id="PTHR47966">
    <property type="entry name" value="BETA-SITE APP-CLEAVING ENZYME, ISOFORM A-RELATED"/>
    <property type="match status" value="1"/>
</dbReference>
<dbReference type="PROSITE" id="PS00141">
    <property type="entry name" value="ASP_PROTEASE"/>
    <property type="match status" value="2"/>
</dbReference>
<comment type="similarity">
    <text evidence="1 5">Belongs to the peptidase A1 family.</text>
</comment>
<dbReference type="InterPro" id="IPR034164">
    <property type="entry name" value="Pepsin-like_dom"/>
</dbReference>
<evidence type="ECO:0000256" key="2">
    <source>
        <dbReference type="ARBA" id="ARBA00022750"/>
    </source>
</evidence>
<dbReference type="PANTHER" id="PTHR47966:SF57">
    <property type="entry name" value="PEPTIDASE A1 DOMAIN-CONTAINING PROTEIN"/>
    <property type="match status" value="1"/>
</dbReference>
<evidence type="ECO:0000256" key="3">
    <source>
        <dbReference type="PIRSR" id="PIRSR601461-1"/>
    </source>
</evidence>
<dbReference type="GO" id="GO:0004190">
    <property type="term" value="F:aspartic-type endopeptidase activity"/>
    <property type="evidence" value="ECO:0007669"/>
    <property type="project" value="UniProtKB-KW"/>
</dbReference>
<feature type="active site" evidence="3">
    <location>
        <position position="280"/>
    </location>
</feature>
<feature type="non-terminal residue" evidence="8">
    <location>
        <position position="474"/>
    </location>
</feature>
<feature type="active site" evidence="3">
    <location>
        <position position="80"/>
    </location>
</feature>
<keyword evidence="2 5" id="KW-0064">Aspartyl protease</keyword>
<evidence type="ECO:0000256" key="1">
    <source>
        <dbReference type="ARBA" id="ARBA00007447"/>
    </source>
</evidence>
<dbReference type="InterPro" id="IPR001969">
    <property type="entry name" value="Aspartic_peptidase_AS"/>
</dbReference>
<keyword evidence="5" id="KW-0378">Hydrolase</keyword>
<name>A0AAD2HN79_9AGAR</name>